<evidence type="ECO:0000313" key="3">
    <source>
        <dbReference type="Proteomes" id="UP000604825"/>
    </source>
</evidence>
<dbReference type="InterPro" id="IPR001623">
    <property type="entry name" value="DnaJ_domain"/>
</dbReference>
<gene>
    <name evidence="2" type="ORF">NCGR_LOCUS23494</name>
</gene>
<evidence type="ECO:0000259" key="1">
    <source>
        <dbReference type="PROSITE" id="PS50076"/>
    </source>
</evidence>
<dbReference type="InterPro" id="IPR036869">
    <property type="entry name" value="J_dom_sf"/>
</dbReference>
<organism evidence="2 3">
    <name type="scientific">Miscanthus lutarioriparius</name>
    <dbReference type="NCBI Taxonomy" id="422564"/>
    <lineage>
        <taxon>Eukaryota</taxon>
        <taxon>Viridiplantae</taxon>
        <taxon>Streptophyta</taxon>
        <taxon>Embryophyta</taxon>
        <taxon>Tracheophyta</taxon>
        <taxon>Spermatophyta</taxon>
        <taxon>Magnoliopsida</taxon>
        <taxon>Liliopsida</taxon>
        <taxon>Poales</taxon>
        <taxon>Poaceae</taxon>
        <taxon>PACMAD clade</taxon>
        <taxon>Panicoideae</taxon>
        <taxon>Andropogonodae</taxon>
        <taxon>Andropogoneae</taxon>
        <taxon>Saccharinae</taxon>
        <taxon>Miscanthus</taxon>
    </lineage>
</organism>
<dbReference type="InterPro" id="IPR024593">
    <property type="entry name" value="DUF3444"/>
</dbReference>
<accession>A0A811P0I9</accession>
<dbReference type="Pfam" id="PF00226">
    <property type="entry name" value="DnaJ"/>
    <property type="match status" value="1"/>
</dbReference>
<dbReference type="PANTHER" id="PTHR47374">
    <property type="entry name" value="ENDOSOME ANTIGEN-LIKE PROTEIN, PUTATIVE (DUF3444)-RELATED"/>
    <property type="match status" value="1"/>
</dbReference>
<keyword evidence="3" id="KW-1185">Reference proteome</keyword>
<dbReference type="SUPFAM" id="SSF46565">
    <property type="entry name" value="Chaperone J-domain"/>
    <property type="match status" value="1"/>
</dbReference>
<proteinExistence type="predicted"/>
<name>A0A811P0I9_9POAL</name>
<feature type="domain" description="J" evidence="1">
    <location>
        <begin position="68"/>
        <end position="138"/>
    </location>
</feature>
<dbReference type="AlphaFoldDB" id="A0A811P0I9"/>
<dbReference type="PANTHER" id="PTHR47374:SF2">
    <property type="entry name" value="OS01G0927400 PROTEIN"/>
    <property type="match status" value="1"/>
</dbReference>
<evidence type="ECO:0000313" key="2">
    <source>
        <dbReference type="EMBL" id="CAD6235212.1"/>
    </source>
</evidence>
<protein>
    <recommendedName>
        <fullName evidence="1">J domain-containing protein</fullName>
    </recommendedName>
</protein>
<dbReference type="EMBL" id="CAJGYO010000006">
    <property type="protein sequence ID" value="CAD6235212.1"/>
    <property type="molecule type" value="Genomic_DNA"/>
</dbReference>
<dbReference type="Proteomes" id="UP000604825">
    <property type="component" value="Unassembled WGS sequence"/>
</dbReference>
<dbReference type="OrthoDB" id="1911590at2759"/>
<dbReference type="GO" id="GO:0005783">
    <property type="term" value="C:endoplasmic reticulum"/>
    <property type="evidence" value="ECO:0007669"/>
    <property type="project" value="UniProtKB-ARBA"/>
</dbReference>
<dbReference type="Pfam" id="PF11926">
    <property type="entry name" value="DUF3444"/>
    <property type="match status" value="2"/>
</dbReference>
<reference evidence="2" key="1">
    <citation type="submission" date="2020-10" db="EMBL/GenBank/DDBJ databases">
        <authorList>
            <person name="Han B."/>
            <person name="Lu T."/>
            <person name="Zhao Q."/>
            <person name="Huang X."/>
            <person name="Zhao Y."/>
        </authorList>
    </citation>
    <scope>NUCLEOTIDE SEQUENCE</scope>
</reference>
<comment type="caution">
    <text evidence="2">The sequence shown here is derived from an EMBL/GenBank/DDBJ whole genome shotgun (WGS) entry which is preliminary data.</text>
</comment>
<sequence length="623" mass="69440">MEDGEAEEAQRDAITARMRAQDYAGARALLLRTLQTNPRLEGALEMLLVLEVLCCAAGSAAGGRGGVDWYRVLQVLPGDDGTRIEARYKSIVAQVEPAMGALPGVELALKLVDEAYVVLSDPEKREGFNSRNVFNRFVRSGVVDAPPPGGTVVRSDRVNSLHTKEIRGADGASNAASHVNHAADRPCFDGRDPLLSNVASSSGTKRMDPCFHGDDGELQSPDGTHVDKRQKGVCEKDVNCMSPSQEDWDACFDDPSPAMEEDLDACFDDPSSAKEDELCTSKQYEYHNFKEDRAIKNFAAGQLYVSWFKPCPQTPEDKKWCHAGLPLVCGTFIAEEHHISLTCSTMFCHQIFSNNLNQHLEVYPQEGEVWAIYSNWGIGWYTDPRMWKNSAFSIVEILTSYSSESGCTVAHLVKVDGNGSVFQRHFKSGTEHLLRIHRDNLIMFSHRIPSFRFTPEAGTMFELEHSAVPENIHQENTSTCISHFSELSGLHDDTNGFPETAVAKFSNPSSTSKIEAGSPMQAMMSCNTKWSPKDFLEGQIWAVFDSRDRMPRSYVRIIHVVSYTSVFVLKLEPHPMLNEEIQWVEDGLPVASGVFRAGTETTYKDIWEFSHPVECDWSAKRSF</sequence>
<dbReference type="Gene3D" id="1.10.287.110">
    <property type="entry name" value="DnaJ domain"/>
    <property type="match status" value="1"/>
</dbReference>
<dbReference type="PROSITE" id="PS50076">
    <property type="entry name" value="DNAJ_2"/>
    <property type="match status" value="1"/>
</dbReference>